<dbReference type="SUPFAM" id="SSF48019">
    <property type="entry name" value="post-AAA+ oligomerization domain-like"/>
    <property type="match status" value="1"/>
</dbReference>
<dbReference type="InterPro" id="IPR008921">
    <property type="entry name" value="DNA_pol3_clamp-load_cplx_C"/>
</dbReference>
<dbReference type="FunFam" id="1.10.8.60:FF:000021">
    <property type="entry name" value="Replication factor C subunit 1"/>
    <property type="match status" value="1"/>
</dbReference>
<dbReference type="AlphaFoldDB" id="B6JWT8"/>
<dbReference type="GO" id="GO:0070914">
    <property type="term" value="P:UV-damage excision repair"/>
    <property type="evidence" value="ECO:0007669"/>
    <property type="project" value="EnsemblFungi"/>
</dbReference>
<dbReference type="HOGENOM" id="CLU_003574_1_1_1"/>
<dbReference type="GO" id="GO:0003689">
    <property type="term" value="F:DNA clamp loader activity"/>
    <property type="evidence" value="ECO:0007669"/>
    <property type="project" value="UniProtKB-UniRule"/>
</dbReference>
<dbReference type="InterPro" id="IPR013725">
    <property type="entry name" value="DNA_replication_fac_RFC1_C"/>
</dbReference>
<dbReference type="PIRSF" id="PIRSF036578">
    <property type="entry name" value="RFC1"/>
    <property type="match status" value="1"/>
</dbReference>
<accession>B6JWT8</accession>
<dbReference type="GO" id="GO:0005524">
    <property type="term" value="F:ATP binding"/>
    <property type="evidence" value="ECO:0007669"/>
    <property type="project" value="UniProtKB-UniRule"/>
</dbReference>
<dbReference type="GO" id="GO:1902983">
    <property type="term" value="P:DNA strand elongation involved in mitotic DNA replication"/>
    <property type="evidence" value="ECO:0007669"/>
    <property type="project" value="EnsemblFungi"/>
</dbReference>
<feature type="compositionally biased region" description="Low complexity" evidence="11">
    <location>
        <begin position="108"/>
        <end position="139"/>
    </location>
</feature>
<dbReference type="SUPFAM" id="SSF52113">
    <property type="entry name" value="BRCT domain"/>
    <property type="match status" value="1"/>
</dbReference>
<keyword evidence="4" id="KW-0597">Phosphoprotein</keyword>
<dbReference type="PROSITE" id="PS50172">
    <property type="entry name" value="BRCT"/>
    <property type="match status" value="1"/>
</dbReference>
<dbReference type="GO" id="GO:0005663">
    <property type="term" value="C:DNA replication factor C complex"/>
    <property type="evidence" value="ECO:0007669"/>
    <property type="project" value="InterPro"/>
</dbReference>
<keyword evidence="8" id="KW-0238">DNA-binding</keyword>
<evidence type="ECO:0000256" key="6">
    <source>
        <dbReference type="ARBA" id="ARBA00022741"/>
    </source>
</evidence>
<dbReference type="RefSeq" id="XP_002172132.1">
    <property type="nucleotide sequence ID" value="XM_002172096.2"/>
</dbReference>
<feature type="compositionally biased region" description="Low complexity" evidence="11">
    <location>
        <begin position="905"/>
        <end position="917"/>
    </location>
</feature>
<dbReference type="InterPro" id="IPR003959">
    <property type="entry name" value="ATPase_AAA_core"/>
</dbReference>
<evidence type="ECO:0000256" key="2">
    <source>
        <dbReference type="ARBA" id="ARBA00006116"/>
    </source>
</evidence>
<dbReference type="SMART" id="SM00382">
    <property type="entry name" value="AAA"/>
    <property type="match status" value="1"/>
</dbReference>
<dbReference type="GO" id="GO:0016887">
    <property type="term" value="F:ATP hydrolysis activity"/>
    <property type="evidence" value="ECO:0007669"/>
    <property type="project" value="InterPro"/>
</dbReference>
<dbReference type="GO" id="GO:0003682">
    <property type="term" value="F:chromatin binding"/>
    <property type="evidence" value="ECO:0007669"/>
    <property type="project" value="EnsemblFungi"/>
</dbReference>
<evidence type="ECO:0000256" key="9">
    <source>
        <dbReference type="ARBA" id="ARBA00023242"/>
    </source>
</evidence>
<evidence type="ECO:0000256" key="3">
    <source>
        <dbReference type="ARBA" id="ARBA00020401"/>
    </source>
</evidence>
<name>B6JWT8_SCHJY</name>
<keyword evidence="7 10" id="KW-0067">ATP-binding</keyword>
<dbReference type="Gene3D" id="3.40.50.10190">
    <property type="entry name" value="BRCT domain"/>
    <property type="match status" value="1"/>
</dbReference>
<dbReference type="GeneID" id="7051955"/>
<dbReference type="InterPro" id="IPR036420">
    <property type="entry name" value="BRCT_dom_sf"/>
</dbReference>
<dbReference type="VEuPathDB" id="FungiDB:SJAG_00863"/>
<evidence type="ECO:0000256" key="8">
    <source>
        <dbReference type="ARBA" id="ARBA00023125"/>
    </source>
</evidence>
<dbReference type="Pfam" id="PF00533">
    <property type="entry name" value="BRCT"/>
    <property type="match status" value="1"/>
</dbReference>
<reference evidence="13 15" key="1">
    <citation type="journal article" date="2011" name="Science">
        <title>Comparative functional genomics of the fission yeasts.</title>
        <authorList>
            <person name="Rhind N."/>
            <person name="Chen Z."/>
            <person name="Yassour M."/>
            <person name="Thompson D.A."/>
            <person name="Haas B.J."/>
            <person name="Habib N."/>
            <person name="Wapinski I."/>
            <person name="Roy S."/>
            <person name="Lin M.F."/>
            <person name="Heiman D.I."/>
            <person name="Young S.K."/>
            <person name="Furuya K."/>
            <person name="Guo Y."/>
            <person name="Pidoux A."/>
            <person name="Chen H.M."/>
            <person name="Robbertse B."/>
            <person name="Goldberg J.M."/>
            <person name="Aoki K."/>
            <person name="Bayne E.H."/>
            <person name="Berlin A.M."/>
            <person name="Desjardins C.A."/>
            <person name="Dobbs E."/>
            <person name="Dukaj L."/>
            <person name="Fan L."/>
            <person name="FitzGerald M.G."/>
            <person name="French C."/>
            <person name="Gujja S."/>
            <person name="Hansen K."/>
            <person name="Keifenheim D."/>
            <person name="Levin J.Z."/>
            <person name="Mosher R.A."/>
            <person name="Mueller C.A."/>
            <person name="Pfiffner J."/>
            <person name="Priest M."/>
            <person name="Russ C."/>
            <person name="Smialowska A."/>
            <person name="Swoboda P."/>
            <person name="Sykes S.M."/>
            <person name="Vaughn M."/>
            <person name="Vengrova S."/>
            <person name="Yoder R."/>
            <person name="Zeng Q."/>
            <person name="Allshire R."/>
            <person name="Baulcombe D."/>
            <person name="Birren B.W."/>
            <person name="Brown W."/>
            <person name="Ekwall K."/>
            <person name="Kellis M."/>
            <person name="Leatherwood J."/>
            <person name="Levin H."/>
            <person name="Margalit H."/>
            <person name="Martienssen R."/>
            <person name="Nieduszynski C.A."/>
            <person name="Spatafora J.W."/>
            <person name="Friedman N."/>
            <person name="Dalgaard J.Z."/>
            <person name="Baumann P."/>
            <person name="Niki H."/>
            <person name="Regev A."/>
            <person name="Nusbaum C."/>
        </authorList>
    </citation>
    <scope>NUCLEOTIDE SEQUENCE [LARGE SCALE GENOMIC DNA]</scope>
    <source>
        <strain evidence="15">yFS275 / FY16936</strain>
    </source>
</reference>
<dbReference type="PANTHER" id="PTHR23389:SF6">
    <property type="entry name" value="REPLICATION FACTOR C SUBUNIT 1"/>
    <property type="match status" value="1"/>
</dbReference>
<dbReference type="CDD" id="cd18140">
    <property type="entry name" value="HLD_clamp_RFC"/>
    <property type="match status" value="1"/>
</dbReference>
<keyword evidence="15" id="KW-1185">Reference proteome</keyword>
<dbReference type="FunFam" id="3.40.50.300:FF:000395">
    <property type="entry name" value="Replication factor C subunit 1"/>
    <property type="match status" value="1"/>
</dbReference>
<dbReference type="InterPro" id="IPR003593">
    <property type="entry name" value="AAA+_ATPase"/>
</dbReference>
<dbReference type="InterPro" id="IPR047854">
    <property type="entry name" value="RFC_lid"/>
</dbReference>
<dbReference type="GO" id="GO:0005634">
    <property type="term" value="C:nucleus"/>
    <property type="evidence" value="ECO:0000318"/>
    <property type="project" value="GO_Central"/>
</dbReference>
<dbReference type="FunFam" id="3.40.50.10190:FF:000001">
    <property type="entry name" value="Replication factor C subunit 1"/>
    <property type="match status" value="1"/>
</dbReference>
<evidence type="ECO:0000256" key="11">
    <source>
        <dbReference type="SAM" id="MobiDB-lite"/>
    </source>
</evidence>
<feature type="region of interest" description="Disordered" evidence="11">
    <location>
        <begin position="1"/>
        <end position="166"/>
    </location>
</feature>
<keyword evidence="5 10" id="KW-0235">DNA replication</keyword>
<dbReference type="SMART" id="SM00292">
    <property type="entry name" value="BRCT"/>
    <property type="match status" value="1"/>
</dbReference>
<evidence type="ECO:0000256" key="4">
    <source>
        <dbReference type="ARBA" id="ARBA00022553"/>
    </source>
</evidence>
<feature type="compositionally biased region" description="Low complexity" evidence="11">
    <location>
        <begin position="17"/>
        <end position="37"/>
    </location>
</feature>
<dbReference type="Gene3D" id="3.40.50.300">
    <property type="entry name" value="P-loop containing nucleotide triphosphate hydrolases"/>
    <property type="match status" value="1"/>
</dbReference>
<feature type="domain" description="BRCT" evidence="12">
    <location>
        <begin position="213"/>
        <end position="287"/>
    </location>
</feature>
<evidence type="ECO:0000256" key="7">
    <source>
        <dbReference type="ARBA" id="ARBA00022840"/>
    </source>
</evidence>
<dbReference type="STRING" id="402676.B6JWT8"/>
<dbReference type="InterPro" id="IPR012178">
    <property type="entry name" value="RFC1"/>
</dbReference>
<dbReference type="FunFam" id="1.20.272.10:FF:000005">
    <property type="entry name" value="Replication factor C subunit 1"/>
    <property type="match status" value="1"/>
</dbReference>
<dbReference type="PANTHER" id="PTHR23389">
    <property type="entry name" value="CHROMOSOME TRANSMISSION FIDELITY FACTOR 18"/>
    <property type="match status" value="1"/>
</dbReference>
<dbReference type="Pfam" id="PF08519">
    <property type="entry name" value="RFC1"/>
    <property type="match status" value="1"/>
</dbReference>
<dbReference type="Pfam" id="PF25361">
    <property type="entry name" value="AAA_lid_RFC1"/>
    <property type="match status" value="1"/>
</dbReference>
<proteinExistence type="inferred from homology"/>
<organism evidence="13 15">
    <name type="scientific">Schizosaccharomyces japonicus (strain yFS275 / FY16936)</name>
    <name type="common">Fission yeast</name>
    <dbReference type="NCBI Taxonomy" id="402676"/>
    <lineage>
        <taxon>Eukaryota</taxon>
        <taxon>Fungi</taxon>
        <taxon>Dikarya</taxon>
        <taxon>Ascomycota</taxon>
        <taxon>Taphrinomycotina</taxon>
        <taxon>Schizosaccharomycetes</taxon>
        <taxon>Schizosaccharomycetales</taxon>
        <taxon>Schizosaccharomycetaceae</taxon>
        <taxon>Schizosaccharomyces</taxon>
    </lineage>
</organism>
<evidence type="ECO:0000313" key="15">
    <source>
        <dbReference type="Proteomes" id="UP000001744"/>
    </source>
</evidence>
<dbReference type="OMA" id="LICNERN"/>
<dbReference type="InterPro" id="IPR027417">
    <property type="entry name" value="P-loop_NTPase"/>
</dbReference>
<evidence type="ECO:0000256" key="10">
    <source>
        <dbReference type="PIRNR" id="PIRNR036578"/>
    </source>
</evidence>
<dbReference type="Gene3D" id="1.20.272.10">
    <property type="match status" value="1"/>
</dbReference>
<sequence>MNSDIRSFFGAPKDKSAASASASAPATPAPASADASVSPPPSRPRAQKRRTIVVSDDDDDDAGTKRTKVEPAAHTPRRSSPVVVVPSPTPMDVEVRGGSENGGAQVESKPAPTRRASAASAKAAAAAPAAEASKASTARAPRRRAAPAAGARTTAAAARRAARNAPRFSEDALRVLQSVPLVNVDSMGVMAAGTFADRPTTMGEQGSKPIPSGQPGCLSGLSFVITGILETLTRQEAGDLIKQYGGKVTGAPSTKTDFVVLGDNAGPRKVETIKTHNIRAIDEDGLLFLISHLPENGGSGAAAQAVQAKREQERVKLEQTAQEFARADAAHAAKISATGENGAVDSRLWTDKYAPTSLKDICGNKGLVQKLQSWLHSWPNARAANFSRPGPDGLGLYRAVLISGPPGIGKTTAAHLVAHLEDYDVLEFNASDTRSKRMLDEHLLGVTDSRSLAGYLQGPGGKRPDANKQRLVLIMDEVDGMSAGDRGGVGQLNTIIKKTRIPIICICNDRASPKLRPLDRTTFDMRFRRPDANSLRSRIMSIAYREQLKLAPAAVDQLVQGTHSDIRQIINILSAWRLGQSSLSPAESTAVAKASQKHIVLKPWDICNRYLHGNLFHPSSNVSINDKLELYFNDHEFSYLMVQENYLSTRPDRLRQEPPKIAKLKHLELISKAADSISQADLVDSLIHGSQQQWSLMPTHALLSCVRPASFVSGFGTRQTVFTTWLGNNSKGNKLMRMLRELQLHMRLKISADRIGVREQYLPLLFSMLHRRFATDKGEAVPDMIELMDEYYLTREDFDAVSELMLPADLGEQVLKGVPSAAKSAFTRKYNSMSHPIPFMGASDILPTKGPKTVEAPNLEDVIEAEDEMDDGGDDEDGDGNNDDELDLTKDKFVSVSKKGKKTASRASAKAKTAAKTTRGRGRGRGRPRK</sequence>
<comment type="subcellular location">
    <subcellularLocation>
        <location evidence="1 10">Nucleus</location>
    </subcellularLocation>
</comment>
<evidence type="ECO:0000313" key="14">
    <source>
        <dbReference type="JaponicusDB" id="SJAG_00863"/>
    </source>
</evidence>
<keyword evidence="9 10" id="KW-0539">Nucleus</keyword>
<dbReference type="Proteomes" id="UP000001744">
    <property type="component" value="Unassembled WGS sequence"/>
</dbReference>
<feature type="compositionally biased region" description="Basic residues" evidence="11">
    <location>
        <begin position="918"/>
        <end position="930"/>
    </location>
</feature>
<dbReference type="SUPFAM" id="SSF52540">
    <property type="entry name" value="P-loop containing nucleoside triphosphate hydrolases"/>
    <property type="match status" value="1"/>
</dbReference>
<feature type="compositionally biased region" description="Low complexity" evidence="11">
    <location>
        <begin position="146"/>
        <end position="166"/>
    </location>
</feature>
<dbReference type="EMBL" id="KE651166">
    <property type="protein sequence ID" value="EEB05839.1"/>
    <property type="molecule type" value="Genomic_DNA"/>
</dbReference>
<evidence type="ECO:0000313" key="13">
    <source>
        <dbReference type="EMBL" id="EEB05839.1"/>
    </source>
</evidence>
<gene>
    <name evidence="14" type="primary">rfc1</name>
    <name evidence="13" type="ORF">SJAG_00863</name>
</gene>
<dbReference type="GO" id="GO:0003677">
    <property type="term" value="F:DNA binding"/>
    <property type="evidence" value="ECO:0000318"/>
    <property type="project" value="GO_Central"/>
</dbReference>
<dbReference type="InterPro" id="IPR001357">
    <property type="entry name" value="BRCT_dom"/>
</dbReference>
<evidence type="ECO:0000256" key="5">
    <source>
        <dbReference type="ARBA" id="ARBA00022705"/>
    </source>
</evidence>
<evidence type="ECO:0000259" key="12">
    <source>
        <dbReference type="PROSITE" id="PS50172"/>
    </source>
</evidence>
<keyword evidence="6 10" id="KW-0547">Nucleotide-binding</keyword>
<feature type="compositionally biased region" description="Acidic residues" evidence="11">
    <location>
        <begin position="868"/>
        <end position="886"/>
    </location>
</feature>
<dbReference type="Gene3D" id="1.10.8.60">
    <property type="match status" value="1"/>
</dbReference>
<protein>
    <recommendedName>
        <fullName evidence="3 10">Replication factor C subunit 1</fullName>
    </recommendedName>
</protein>
<dbReference type="OrthoDB" id="446168at2759"/>
<feature type="compositionally biased region" description="Basic and acidic residues" evidence="11">
    <location>
        <begin position="62"/>
        <end position="71"/>
    </location>
</feature>
<comment type="similarity">
    <text evidence="2 10">Belongs to the activator 1 large subunit family.</text>
</comment>
<evidence type="ECO:0000256" key="1">
    <source>
        <dbReference type="ARBA" id="ARBA00004123"/>
    </source>
</evidence>
<dbReference type="CDD" id="cd17752">
    <property type="entry name" value="BRCT_RFC1"/>
    <property type="match status" value="1"/>
</dbReference>
<feature type="region of interest" description="Disordered" evidence="11">
    <location>
        <begin position="868"/>
        <end position="930"/>
    </location>
</feature>
<dbReference type="CDD" id="cd00009">
    <property type="entry name" value="AAA"/>
    <property type="match status" value="1"/>
</dbReference>
<dbReference type="JaponicusDB" id="SJAG_00863">
    <property type="gene designation" value="rfc1"/>
</dbReference>
<dbReference type="Pfam" id="PF00004">
    <property type="entry name" value="AAA"/>
    <property type="match status" value="1"/>
</dbReference>
<dbReference type="eggNOG" id="KOG1968">
    <property type="taxonomic scope" value="Eukaryota"/>
</dbReference>